<name>A0AAE0GLQ3_9CHLO</name>
<protein>
    <recommendedName>
        <fullName evidence="1">Hexosyltransferase</fullName>
        <ecNumber evidence="1">2.4.1.-</ecNumber>
    </recommendedName>
</protein>
<dbReference type="SUPFAM" id="SSF53448">
    <property type="entry name" value="Nucleotide-diphospho-sugar transferases"/>
    <property type="match status" value="1"/>
</dbReference>
<dbReference type="InterPro" id="IPR029044">
    <property type="entry name" value="Nucleotide-diphossugar_trans"/>
</dbReference>
<dbReference type="GO" id="GO:0016757">
    <property type="term" value="F:glycosyltransferase activity"/>
    <property type="evidence" value="ECO:0007669"/>
    <property type="project" value="InterPro"/>
</dbReference>
<sequence>DADTILLENLDHLFFVESEFAAAPETFPPDNFNSGVMVLTPSQEQFEGLLRFNAERGSEEGGDQGVLNAYFNQWYNVSADDQKCGRLPWRYNVNAVNHKTYTTLSKMRSQPPPAVVHFVANLKPWVMYVMHASGQQIPEEAMSQLEVHMLWRSAFHFMKELGGT</sequence>
<comment type="caution">
    <text evidence="2">The sequence shown here is derived from an EMBL/GenBank/DDBJ whole genome shotgun (WGS) entry which is preliminary data.</text>
</comment>
<dbReference type="Proteomes" id="UP001190700">
    <property type="component" value="Unassembled WGS sequence"/>
</dbReference>
<dbReference type="InterPro" id="IPR002495">
    <property type="entry name" value="Glyco_trans_8"/>
</dbReference>
<reference evidence="2 3" key="1">
    <citation type="journal article" date="2015" name="Genome Biol. Evol.">
        <title>Comparative Genomics of a Bacterivorous Green Alga Reveals Evolutionary Causalities and Consequences of Phago-Mixotrophic Mode of Nutrition.</title>
        <authorList>
            <person name="Burns J.A."/>
            <person name="Paasch A."/>
            <person name="Narechania A."/>
            <person name="Kim E."/>
        </authorList>
    </citation>
    <scope>NUCLEOTIDE SEQUENCE [LARGE SCALE GENOMIC DNA]</scope>
    <source>
        <strain evidence="2 3">PLY_AMNH</strain>
    </source>
</reference>
<comment type="similarity">
    <text evidence="1">Belongs to the glycosyltransferase 8 family.</text>
</comment>
<dbReference type="Gene3D" id="3.90.550.10">
    <property type="entry name" value="Spore Coat Polysaccharide Biosynthesis Protein SpsA, Chain A"/>
    <property type="match status" value="1"/>
</dbReference>
<feature type="non-terminal residue" evidence="2">
    <location>
        <position position="1"/>
    </location>
</feature>
<proteinExistence type="inferred from homology"/>
<gene>
    <name evidence="2" type="ORF">CYMTET_11712</name>
</gene>
<dbReference type="Pfam" id="PF01501">
    <property type="entry name" value="Glyco_transf_8"/>
    <property type="match status" value="1"/>
</dbReference>
<evidence type="ECO:0000313" key="2">
    <source>
        <dbReference type="EMBL" id="KAK3280447.1"/>
    </source>
</evidence>
<organism evidence="2 3">
    <name type="scientific">Cymbomonas tetramitiformis</name>
    <dbReference type="NCBI Taxonomy" id="36881"/>
    <lineage>
        <taxon>Eukaryota</taxon>
        <taxon>Viridiplantae</taxon>
        <taxon>Chlorophyta</taxon>
        <taxon>Pyramimonadophyceae</taxon>
        <taxon>Pyramimonadales</taxon>
        <taxon>Pyramimonadaceae</taxon>
        <taxon>Cymbomonas</taxon>
    </lineage>
</organism>
<dbReference type="EC" id="2.4.1.-" evidence="1"/>
<dbReference type="AlphaFoldDB" id="A0AAE0GLQ3"/>
<dbReference type="EMBL" id="LGRX02004390">
    <property type="protein sequence ID" value="KAK3280447.1"/>
    <property type="molecule type" value="Genomic_DNA"/>
</dbReference>
<dbReference type="PANTHER" id="PTHR11183">
    <property type="entry name" value="GLYCOGENIN SUBFAMILY MEMBER"/>
    <property type="match status" value="1"/>
</dbReference>
<keyword evidence="3" id="KW-1185">Reference proteome</keyword>
<evidence type="ECO:0000256" key="1">
    <source>
        <dbReference type="RuleBase" id="RU362027"/>
    </source>
</evidence>
<accession>A0AAE0GLQ3</accession>
<evidence type="ECO:0000313" key="3">
    <source>
        <dbReference type="Proteomes" id="UP001190700"/>
    </source>
</evidence>
<dbReference type="InterPro" id="IPR050587">
    <property type="entry name" value="GNT1/Glycosyltrans_8"/>
</dbReference>